<dbReference type="EMBL" id="CAJRST010000002">
    <property type="protein sequence ID" value="CAG5861704.1"/>
    <property type="molecule type" value="Genomic_DNA"/>
</dbReference>
<dbReference type="Proteomes" id="UP000677803">
    <property type="component" value="Unassembled WGS sequence"/>
</dbReference>
<dbReference type="OrthoDB" id="8669871at2759"/>
<gene>
    <name evidence="1" type="ORF">MMEN_LOCUS1032</name>
</gene>
<evidence type="ECO:0000313" key="2">
    <source>
        <dbReference type="Proteomes" id="UP000677803"/>
    </source>
</evidence>
<dbReference type="AlphaFoldDB" id="A0A8S4ABU9"/>
<proteinExistence type="predicted"/>
<evidence type="ECO:0000313" key="1">
    <source>
        <dbReference type="EMBL" id="CAG5861704.1"/>
    </source>
</evidence>
<reference evidence="1" key="1">
    <citation type="submission" date="2021-05" db="EMBL/GenBank/DDBJ databases">
        <authorList>
            <person name="Tigano A."/>
        </authorList>
    </citation>
    <scope>NUCLEOTIDE SEQUENCE</scope>
</reference>
<protein>
    <submittedName>
        <fullName evidence="1">(Atlantic silverside) hypothetical protein</fullName>
    </submittedName>
</protein>
<keyword evidence="2" id="KW-1185">Reference proteome</keyword>
<comment type="caution">
    <text evidence="1">The sequence shown here is derived from an EMBL/GenBank/DDBJ whole genome shotgun (WGS) entry which is preliminary data.</text>
</comment>
<organism evidence="1 2">
    <name type="scientific">Menidia menidia</name>
    <name type="common">Atlantic silverside</name>
    <dbReference type="NCBI Taxonomy" id="238744"/>
    <lineage>
        <taxon>Eukaryota</taxon>
        <taxon>Metazoa</taxon>
        <taxon>Chordata</taxon>
        <taxon>Craniata</taxon>
        <taxon>Vertebrata</taxon>
        <taxon>Euteleostomi</taxon>
        <taxon>Actinopterygii</taxon>
        <taxon>Neopterygii</taxon>
        <taxon>Teleostei</taxon>
        <taxon>Neoteleostei</taxon>
        <taxon>Acanthomorphata</taxon>
        <taxon>Ovalentaria</taxon>
        <taxon>Atherinomorphae</taxon>
        <taxon>Atheriniformes</taxon>
        <taxon>Atherinopsidae</taxon>
        <taxon>Menidiinae</taxon>
        <taxon>Menidia</taxon>
    </lineage>
</organism>
<sequence length="104" mass="12161">MFHLGKHNQVKSQNVHDPLYAGCVGVLFCDTNSLMRHIIIQIIQDRQGEFIEEIKDLKNSESEDRAITMLGRAHENLKHYFFCEEYTYILTLTMEFTMFSLSSV</sequence>
<accession>A0A8S4ABU9</accession>
<name>A0A8S4ABU9_9TELE</name>